<accession>K1XAT4</accession>
<organism evidence="2 3">
    <name type="scientific">Marssonina brunnea f. sp. multigermtubi (strain MB_m1)</name>
    <name type="common">Marssonina leaf spot fungus</name>
    <dbReference type="NCBI Taxonomy" id="1072389"/>
    <lineage>
        <taxon>Eukaryota</taxon>
        <taxon>Fungi</taxon>
        <taxon>Dikarya</taxon>
        <taxon>Ascomycota</taxon>
        <taxon>Pezizomycotina</taxon>
        <taxon>Leotiomycetes</taxon>
        <taxon>Helotiales</taxon>
        <taxon>Drepanopezizaceae</taxon>
        <taxon>Drepanopeziza</taxon>
    </lineage>
</organism>
<reference evidence="2 3" key="1">
    <citation type="journal article" date="2012" name="BMC Genomics">
        <title>Sequencing the genome of Marssonina brunnea reveals fungus-poplar co-evolution.</title>
        <authorList>
            <person name="Zhu S."/>
            <person name="Cao Y.-Z."/>
            <person name="Jiang C."/>
            <person name="Tan B.-Y."/>
            <person name="Wang Z."/>
            <person name="Feng S."/>
            <person name="Zhang L."/>
            <person name="Su X.-H."/>
            <person name="Brejova B."/>
            <person name="Vinar T."/>
            <person name="Xu M."/>
            <person name="Wang M.-X."/>
            <person name="Zhang S.-G."/>
            <person name="Huang M.-R."/>
            <person name="Wu R."/>
            <person name="Zhou Y."/>
        </authorList>
    </citation>
    <scope>NUCLEOTIDE SEQUENCE [LARGE SCALE GENOMIC DNA]</scope>
    <source>
        <strain evidence="2 3">MB_m1</strain>
    </source>
</reference>
<dbReference type="KEGG" id="mbe:MBM_03610"/>
<dbReference type="GeneID" id="18759545"/>
<sequence>MSAVHSQAEDPALARPKQRKKGKSNKRNDQSAPEIEIKESKRPRKDSPLVMSQAAVNTMPRKERPGPAPLHIMEFLGVFYSLGLLKDQDQDQDLDHLPFDIDPSTTEDITRLADIFAAWTSDPDVLEDHHGAAAAGSGTSKYRSAVVVDRALRSFGTDLGYHLFACALNLGVTPDSLAELLEDVVGFWVALVGDLKGEMIKREREERKREKKWGGEEEDEVVVVFWQDGQGWVEESEATRMGEGEGELEGEGVDMGMMGETLKGVMELGPFENETTIQRALGFSERVVAVMGAAAGEVRRTISIRQSIEVKAK</sequence>
<dbReference type="Proteomes" id="UP000006753">
    <property type="component" value="Unassembled WGS sequence"/>
</dbReference>
<evidence type="ECO:0000313" key="3">
    <source>
        <dbReference type="Proteomes" id="UP000006753"/>
    </source>
</evidence>
<keyword evidence="3" id="KW-1185">Reference proteome</keyword>
<dbReference type="RefSeq" id="XP_007291499.1">
    <property type="nucleotide sequence ID" value="XM_007291437.1"/>
</dbReference>
<evidence type="ECO:0000256" key="1">
    <source>
        <dbReference type="SAM" id="MobiDB-lite"/>
    </source>
</evidence>
<gene>
    <name evidence="2" type="ORF">MBM_03610</name>
</gene>
<dbReference type="OrthoDB" id="10449822at2759"/>
<dbReference type="EMBL" id="JH921434">
    <property type="protein sequence ID" value="EKD17838.1"/>
    <property type="molecule type" value="Genomic_DNA"/>
</dbReference>
<proteinExistence type="predicted"/>
<evidence type="ECO:0000313" key="2">
    <source>
        <dbReference type="EMBL" id="EKD17838.1"/>
    </source>
</evidence>
<feature type="region of interest" description="Disordered" evidence="1">
    <location>
        <begin position="1"/>
        <end position="50"/>
    </location>
</feature>
<dbReference type="AlphaFoldDB" id="K1XAT4"/>
<dbReference type="InParanoid" id="K1XAT4"/>
<name>K1XAT4_MARBU</name>
<protein>
    <submittedName>
        <fullName evidence="2">Uncharacterized protein</fullName>
    </submittedName>
</protein>
<dbReference type="HOGENOM" id="CLU_888719_0_0_1"/>
<feature type="compositionally biased region" description="Basic residues" evidence="1">
    <location>
        <begin position="16"/>
        <end position="25"/>
    </location>
</feature>